<proteinExistence type="predicted"/>
<dbReference type="Proteomes" id="UP001165122">
    <property type="component" value="Unassembled WGS sequence"/>
</dbReference>
<dbReference type="EMBL" id="BRXW01000416">
    <property type="protein sequence ID" value="GMH52265.1"/>
    <property type="molecule type" value="Genomic_DNA"/>
</dbReference>
<protein>
    <recommendedName>
        <fullName evidence="3">Phosphoglycerate mutase</fullName>
    </recommendedName>
</protein>
<comment type="caution">
    <text evidence="1">The sequence shown here is derived from an EMBL/GenBank/DDBJ whole genome shotgun (WGS) entry which is preliminary data.</text>
</comment>
<gene>
    <name evidence="1" type="ORF">TrLO_g7225</name>
</gene>
<dbReference type="GO" id="GO:0005737">
    <property type="term" value="C:cytoplasm"/>
    <property type="evidence" value="ECO:0007669"/>
    <property type="project" value="TreeGrafter"/>
</dbReference>
<evidence type="ECO:0008006" key="3">
    <source>
        <dbReference type="Google" id="ProtNLM"/>
    </source>
</evidence>
<dbReference type="InterPro" id="IPR050275">
    <property type="entry name" value="PGM_Phosphatase"/>
</dbReference>
<organism evidence="1 2">
    <name type="scientific">Triparma laevis f. longispina</name>
    <dbReference type="NCBI Taxonomy" id="1714387"/>
    <lineage>
        <taxon>Eukaryota</taxon>
        <taxon>Sar</taxon>
        <taxon>Stramenopiles</taxon>
        <taxon>Ochrophyta</taxon>
        <taxon>Bolidophyceae</taxon>
        <taxon>Parmales</taxon>
        <taxon>Triparmaceae</taxon>
        <taxon>Triparma</taxon>
    </lineage>
</organism>
<name>A0A9W7DS44_9STRA</name>
<dbReference type="InterPro" id="IPR013078">
    <property type="entry name" value="His_Pase_superF_clade-1"/>
</dbReference>
<dbReference type="Gene3D" id="3.40.50.1240">
    <property type="entry name" value="Phosphoglycerate mutase-like"/>
    <property type="match status" value="1"/>
</dbReference>
<dbReference type="CDD" id="cd07067">
    <property type="entry name" value="HP_PGM_like"/>
    <property type="match status" value="1"/>
</dbReference>
<dbReference type="SUPFAM" id="SSF53254">
    <property type="entry name" value="Phosphoglycerate mutase-like"/>
    <property type="match status" value="1"/>
</dbReference>
<dbReference type="AlphaFoldDB" id="A0A9W7DS44"/>
<dbReference type="PANTHER" id="PTHR48100">
    <property type="entry name" value="BROAD-SPECIFICITY PHOSPHATASE YOR283W-RELATED"/>
    <property type="match status" value="1"/>
</dbReference>
<dbReference type="PANTHER" id="PTHR48100:SF1">
    <property type="entry name" value="HISTIDINE PHOSPHATASE FAMILY PROTEIN-RELATED"/>
    <property type="match status" value="1"/>
</dbReference>
<dbReference type="OrthoDB" id="496981at2759"/>
<keyword evidence="2" id="KW-1185">Reference proteome</keyword>
<sequence length="191" mass="21844">MRIDDSFDAELTEAGVKQAMDCGARDDVKLRGRAIECVVSSPLTRCLHTGGLVFPDAMRNEGVPKLVFEDLREVNGWLVNAKRRRRSELEDKWKTWDFGTLTEEDELWEEEKLEDDESVVKRINSALKMISELPQKNIAVVAHGGLFRKMTETVVTRGEISRFNNCELKTCKFDVHVDGQFVLEEIDNVKL</sequence>
<evidence type="ECO:0000313" key="1">
    <source>
        <dbReference type="EMBL" id="GMH52265.1"/>
    </source>
</evidence>
<dbReference type="InterPro" id="IPR029033">
    <property type="entry name" value="His_PPase_superfam"/>
</dbReference>
<dbReference type="Pfam" id="PF00300">
    <property type="entry name" value="His_Phos_1"/>
    <property type="match status" value="1"/>
</dbReference>
<reference evidence="2" key="1">
    <citation type="journal article" date="2023" name="Commun. Biol.">
        <title>Genome analysis of Parmales, the sister group of diatoms, reveals the evolutionary specialization of diatoms from phago-mixotrophs to photoautotrophs.</title>
        <authorList>
            <person name="Ban H."/>
            <person name="Sato S."/>
            <person name="Yoshikawa S."/>
            <person name="Yamada K."/>
            <person name="Nakamura Y."/>
            <person name="Ichinomiya M."/>
            <person name="Sato N."/>
            <person name="Blanc-Mathieu R."/>
            <person name="Endo H."/>
            <person name="Kuwata A."/>
            <person name="Ogata H."/>
        </authorList>
    </citation>
    <scope>NUCLEOTIDE SEQUENCE [LARGE SCALE GENOMIC DNA]</scope>
    <source>
        <strain evidence="2">NIES 3700</strain>
    </source>
</reference>
<evidence type="ECO:0000313" key="2">
    <source>
        <dbReference type="Proteomes" id="UP001165122"/>
    </source>
</evidence>
<dbReference type="GO" id="GO:0016791">
    <property type="term" value="F:phosphatase activity"/>
    <property type="evidence" value="ECO:0007669"/>
    <property type="project" value="TreeGrafter"/>
</dbReference>
<accession>A0A9W7DS44</accession>